<comment type="caution">
    <text evidence="2">The sequence shown here is derived from an EMBL/GenBank/DDBJ whole genome shotgun (WGS) entry which is preliminary data.</text>
</comment>
<name>A0ABD3I5D3_9MARC</name>
<dbReference type="Proteomes" id="UP001633002">
    <property type="component" value="Unassembled WGS sequence"/>
</dbReference>
<evidence type="ECO:0000313" key="2">
    <source>
        <dbReference type="EMBL" id="KAL3697660.1"/>
    </source>
</evidence>
<proteinExistence type="predicted"/>
<organism evidence="2 3">
    <name type="scientific">Riccia sorocarpa</name>
    <dbReference type="NCBI Taxonomy" id="122646"/>
    <lineage>
        <taxon>Eukaryota</taxon>
        <taxon>Viridiplantae</taxon>
        <taxon>Streptophyta</taxon>
        <taxon>Embryophyta</taxon>
        <taxon>Marchantiophyta</taxon>
        <taxon>Marchantiopsida</taxon>
        <taxon>Marchantiidae</taxon>
        <taxon>Marchantiales</taxon>
        <taxon>Ricciaceae</taxon>
        <taxon>Riccia</taxon>
    </lineage>
</organism>
<accession>A0ABD3I5D3</accession>
<feature type="region of interest" description="Disordered" evidence="1">
    <location>
        <begin position="1"/>
        <end position="54"/>
    </location>
</feature>
<evidence type="ECO:0000256" key="1">
    <source>
        <dbReference type="SAM" id="MobiDB-lite"/>
    </source>
</evidence>
<dbReference type="AlphaFoldDB" id="A0ABD3I5D3"/>
<evidence type="ECO:0000313" key="3">
    <source>
        <dbReference type="Proteomes" id="UP001633002"/>
    </source>
</evidence>
<sequence>MNVPAKDRNEPHTIGETSKRLDEHSAEKSGCGGQDQGSGEGTGRATKDETIVRAMRHPSIWRECRTNEMHDHVDVHPLPARSPANVAGDRELTPAPVLDNHGPCKPRCTADLGSSASSRQPRPDVNLPDFFLGNH</sequence>
<gene>
    <name evidence="2" type="ORF">R1sor_011736</name>
</gene>
<feature type="compositionally biased region" description="Basic and acidic residues" evidence="1">
    <location>
        <begin position="1"/>
        <end position="27"/>
    </location>
</feature>
<feature type="compositionally biased region" description="Gly residues" evidence="1">
    <location>
        <begin position="30"/>
        <end position="42"/>
    </location>
</feature>
<feature type="region of interest" description="Disordered" evidence="1">
    <location>
        <begin position="73"/>
        <end position="135"/>
    </location>
</feature>
<dbReference type="EMBL" id="JBJQOH010000002">
    <property type="protein sequence ID" value="KAL3697660.1"/>
    <property type="molecule type" value="Genomic_DNA"/>
</dbReference>
<reference evidence="2 3" key="1">
    <citation type="submission" date="2024-09" db="EMBL/GenBank/DDBJ databases">
        <title>Chromosome-scale assembly of Riccia sorocarpa.</title>
        <authorList>
            <person name="Paukszto L."/>
        </authorList>
    </citation>
    <scope>NUCLEOTIDE SEQUENCE [LARGE SCALE GENOMIC DNA]</scope>
    <source>
        <strain evidence="2">LP-2024</strain>
        <tissue evidence="2">Aerial parts of the thallus</tissue>
    </source>
</reference>
<keyword evidence="3" id="KW-1185">Reference proteome</keyword>
<protein>
    <submittedName>
        <fullName evidence="2">Uncharacterized protein</fullName>
    </submittedName>
</protein>